<evidence type="ECO:0000313" key="4">
    <source>
        <dbReference type="EMBL" id="MFC4769024.1"/>
    </source>
</evidence>
<dbReference type="PROSITE" id="PS51178">
    <property type="entry name" value="PASTA"/>
    <property type="match status" value="1"/>
</dbReference>
<dbReference type="Gene3D" id="3.30.200.20">
    <property type="entry name" value="Phosphorylase Kinase, domain 1"/>
    <property type="match status" value="1"/>
</dbReference>
<keyword evidence="1" id="KW-0812">Transmembrane</keyword>
<dbReference type="InterPro" id="IPR001245">
    <property type="entry name" value="Ser-Thr/Tyr_kinase_cat_dom"/>
</dbReference>
<proteinExistence type="predicted"/>
<evidence type="ECO:0000259" key="2">
    <source>
        <dbReference type="PROSITE" id="PS50011"/>
    </source>
</evidence>
<feature type="transmembrane region" description="Helical" evidence="1">
    <location>
        <begin position="268"/>
        <end position="290"/>
    </location>
</feature>
<comment type="caution">
    <text evidence="4">The sequence shown here is derived from an EMBL/GenBank/DDBJ whole genome shotgun (WGS) entry which is preliminary data.</text>
</comment>
<dbReference type="SUPFAM" id="SSF56112">
    <property type="entry name" value="Protein kinase-like (PK-like)"/>
    <property type="match status" value="1"/>
</dbReference>
<accession>A0ABV9Q436</accession>
<dbReference type="EMBL" id="JBHSHC010000115">
    <property type="protein sequence ID" value="MFC4769024.1"/>
    <property type="molecule type" value="Genomic_DNA"/>
</dbReference>
<keyword evidence="4" id="KW-0418">Kinase</keyword>
<keyword evidence="5" id="KW-1185">Reference proteome</keyword>
<dbReference type="GO" id="GO:0016301">
    <property type="term" value="F:kinase activity"/>
    <property type="evidence" value="ECO:0007669"/>
    <property type="project" value="UniProtKB-KW"/>
</dbReference>
<dbReference type="CDD" id="cd06577">
    <property type="entry name" value="PASTA_pknB"/>
    <property type="match status" value="1"/>
</dbReference>
<organism evidence="4 5">
    <name type="scientific">Effusibacillus consociatus</name>
    <dbReference type="NCBI Taxonomy" id="1117041"/>
    <lineage>
        <taxon>Bacteria</taxon>
        <taxon>Bacillati</taxon>
        <taxon>Bacillota</taxon>
        <taxon>Bacilli</taxon>
        <taxon>Bacillales</taxon>
        <taxon>Alicyclobacillaceae</taxon>
        <taxon>Effusibacillus</taxon>
    </lineage>
</organism>
<dbReference type="Gene3D" id="1.10.510.10">
    <property type="entry name" value="Transferase(Phosphotransferase) domain 1"/>
    <property type="match status" value="1"/>
</dbReference>
<dbReference type="SMART" id="SM00740">
    <property type="entry name" value="PASTA"/>
    <property type="match status" value="1"/>
</dbReference>
<dbReference type="Proteomes" id="UP001596002">
    <property type="component" value="Unassembled WGS sequence"/>
</dbReference>
<dbReference type="Pfam" id="PF03793">
    <property type="entry name" value="PASTA"/>
    <property type="match status" value="1"/>
</dbReference>
<name>A0ABV9Q436_9BACL</name>
<reference evidence="5" key="1">
    <citation type="journal article" date="2019" name="Int. J. Syst. Evol. Microbiol.">
        <title>The Global Catalogue of Microorganisms (GCM) 10K type strain sequencing project: providing services to taxonomists for standard genome sequencing and annotation.</title>
        <authorList>
            <consortium name="The Broad Institute Genomics Platform"/>
            <consortium name="The Broad Institute Genome Sequencing Center for Infectious Disease"/>
            <person name="Wu L."/>
            <person name="Ma J."/>
        </authorList>
    </citation>
    <scope>NUCLEOTIDE SEQUENCE [LARGE SCALE GENOMIC DNA]</scope>
    <source>
        <strain evidence="5">WYCCWR 12678</strain>
    </source>
</reference>
<protein>
    <submittedName>
        <fullName evidence="4">Protein kinase</fullName>
    </submittedName>
</protein>
<keyword evidence="1" id="KW-0472">Membrane</keyword>
<gene>
    <name evidence="4" type="ORF">ACFO8Q_16940</name>
</gene>
<dbReference type="Pfam" id="PF07714">
    <property type="entry name" value="PK_Tyr_Ser-Thr"/>
    <property type="match status" value="1"/>
</dbReference>
<dbReference type="SMART" id="SM00220">
    <property type="entry name" value="S_TKc"/>
    <property type="match status" value="1"/>
</dbReference>
<keyword evidence="4" id="KW-0808">Transferase</keyword>
<keyword evidence="1" id="KW-1133">Transmembrane helix</keyword>
<dbReference type="Gene3D" id="3.30.10.20">
    <property type="match status" value="1"/>
</dbReference>
<evidence type="ECO:0000313" key="5">
    <source>
        <dbReference type="Proteomes" id="UP001596002"/>
    </source>
</evidence>
<dbReference type="InterPro" id="IPR005543">
    <property type="entry name" value="PASTA_dom"/>
</dbReference>
<dbReference type="InterPro" id="IPR000719">
    <property type="entry name" value="Prot_kinase_dom"/>
</dbReference>
<feature type="domain" description="Protein kinase" evidence="2">
    <location>
        <begin position="10"/>
        <end position="289"/>
    </location>
</feature>
<evidence type="ECO:0000259" key="3">
    <source>
        <dbReference type="PROSITE" id="PS51178"/>
    </source>
</evidence>
<dbReference type="RefSeq" id="WP_380027073.1">
    <property type="nucleotide sequence ID" value="NZ_JBHSHC010000115.1"/>
</dbReference>
<evidence type="ECO:0000256" key="1">
    <source>
        <dbReference type="SAM" id="Phobius"/>
    </source>
</evidence>
<dbReference type="InterPro" id="IPR011009">
    <property type="entry name" value="Kinase-like_dom_sf"/>
</dbReference>
<sequence length="402" mass="45217">MQRRMFSDRYQLEERLEASNGADLYRALDVSFPRNVFVTVFSDCDSSAVESFRARAQSLAGLSHHHIMSIYDMECQEDSCYLISEYRECLTLREALDAERRFSLEEALFMAMNMAKAIAHAHEQQVVHGHLSSEMIWIQGDDIKVAFVCPQVIPEWIPAHKQEDLLALGKLYKELFAATPPLYKPEVREKVMEVVDRLLGARHPVYTDASDVAYDLKMILTKDANPLYTNQLTNEDEHTRTYEITRAEIQSLLGAPKQSGLRKIRKMFLSYFAVSIGMLLLGAVASLFLANTKSAAPGKLQSSIEKGPISVAKAEVTETSSTITISPKEPIARVGQGGGLMPDLIGLQRHEAEKLLLSLGLRYQYFLERSDKPAGTVFKQDQPPNHPFQPGDRVIFYISNGK</sequence>
<feature type="domain" description="PASTA" evidence="3">
    <location>
        <begin position="335"/>
        <end position="400"/>
    </location>
</feature>
<dbReference type="PROSITE" id="PS50011">
    <property type="entry name" value="PROTEIN_KINASE_DOM"/>
    <property type="match status" value="1"/>
</dbReference>